<gene>
    <name evidence="2" type="ORF">C8D76_1178</name>
</gene>
<reference evidence="2 3" key="1">
    <citation type="submission" date="2018-05" db="EMBL/GenBank/DDBJ databases">
        <title>Genomic Encyclopedia of Type Strains, Phase IV (KMG-IV): sequencing the most valuable type-strain genomes for metagenomic binning, comparative biology and taxonomic classification.</title>
        <authorList>
            <person name="Goeker M."/>
        </authorList>
    </citation>
    <scope>NUCLEOTIDE SEQUENCE [LARGE SCALE GENOMIC DNA]</scope>
    <source>
        <strain evidence="2 3">DSM 22999</strain>
    </source>
</reference>
<keyword evidence="2" id="KW-0540">Nuclease</keyword>
<keyword evidence="2" id="KW-0269">Exonuclease</keyword>
<dbReference type="SUPFAM" id="SSF56219">
    <property type="entry name" value="DNase I-like"/>
    <property type="match status" value="1"/>
</dbReference>
<dbReference type="GO" id="GO:0004527">
    <property type="term" value="F:exonuclease activity"/>
    <property type="evidence" value="ECO:0007669"/>
    <property type="project" value="UniProtKB-KW"/>
</dbReference>
<keyword evidence="2" id="KW-0378">Hydrolase</keyword>
<evidence type="ECO:0000313" key="2">
    <source>
        <dbReference type="EMBL" id="PVX31959.1"/>
    </source>
</evidence>
<sequence>MLMKKITKILTALCVFAAAAVGYVAFNLRIYHPPLVVLNTSPIQTYQPKNAFCDEATRPVSPLSATDLNVLVWNMHKGADRGWQQDLAHFAQRADFMLLQEASEAQNLNQQYSSQFPTALFAAGFAYKNIASGVQTFAKFNPDMYCAATGEEPWLRIPKVASALRFPLANGESLLVVNVHLVNFEWTPQQYRKQLTTMMERIAEHKSAVILAGDFNSWNKERLALIRSLAAEQGLHEVAFANDQRLRFWGQLLDHIFVRGLTVKQAETVQVQSSDHNPLWVKLEFTPPQR</sequence>
<proteinExistence type="predicted"/>
<accession>A0A2U0SKU5</accession>
<evidence type="ECO:0000259" key="1">
    <source>
        <dbReference type="Pfam" id="PF03372"/>
    </source>
</evidence>
<keyword evidence="3" id="KW-1185">Reference proteome</keyword>
<dbReference type="Pfam" id="PF03372">
    <property type="entry name" value="Exo_endo_phos"/>
    <property type="match status" value="1"/>
</dbReference>
<dbReference type="AlphaFoldDB" id="A0A2U0SKU5"/>
<dbReference type="EMBL" id="QENU01000017">
    <property type="protein sequence ID" value="PVX31959.1"/>
    <property type="molecule type" value="Genomic_DNA"/>
</dbReference>
<dbReference type="NCBIfam" id="NF003842">
    <property type="entry name" value="PRK05421.1-4"/>
    <property type="match status" value="1"/>
</dbReference>
<organism evidence="2 3">
    <name type="scientific">Alitibacter langaaensis DSM 22999</name>
    <dbReference type="NCBI Taxonomy" id="1122935"/>
    <lineage>
        <taxon>Bacteria</taxon>
        <taxon>Pseudomonadati</taxon>
        <taxon>Pseudomonadota</taxon>
        <taxon>Gammaproteobacteria</taxon>
        <taxon>Pasteurellales</taxon>
        <taxon>Pasteurellaceae</taxon>
        <taxon>Alitibacter</taxon>
    </lineage>
</organism>
<comment type="caution">
    <text evidence="2">The sequence shown here is derived from an EMBL/GenBank/DDBJ whole genome shotgun (WGS) entry which is preliminary data.</text>
</comment>
<dbReference type="GO" id="GO:0004519">
    <property type="term" value="F:endonuclease activity"/>
    <property type="evidence" value="ECO:0007669"/>
    <property type="project" value="UniProtKB-KW"/>
</dbReference>
<dbReference type="NCBIfam" id="NF003840">
    <property type="entry name" value="PRK05421.1-2"/>
    <property type="match status" value="1"/>
</dbReference>
<dbReference type="InterPro" id="IPR036691">
    <property type="entry name" value="Endo/exonu/phosph_ase_sf"/>
</dbReference>
<evidence type="ECO:0000313" key="3">
    <source>
        <dbReference type="Proteomes" id="UP000245909"/>
    </source>
</evidence>
<dbReference type="Proteomes" id="UP000245909">
    <property type="component" value="Unassembled WGS sequence"/>
</dbReference>
<name>A0A2U0SKU5_9PAST</name>
<keyword evidence="2" id="KW-0255">Endonuclease</keyword>
<dbReference type="OrthoDB" id="9793162at2"/>
<protein>
    <submittedName>
        <fullName evidence="2">Endonuclease/exonuclease/phosphatase (EEP) superfamily protein YafD</fullName>
    </submittedName>
</protein>
<dbReference type="InterPro" id="IPR005135">
    <property type="entry name" value="Endo/exonuclease/phosphatase"/>
</dbReference>
<dbReference type="Gene3D" id="3.60.10.10">
    <property type="entry name" value="Endonuclease/exonuclease/phosphatase"/>
    <property type="match status" value="1"/>
</dbReference>
<feature type="domain" description="Endonuclease/exonuclease/phosphatase" evidence="1">
    <location>
        <begin position="72"/>
        <end position="276"/>
    </location>
</feature>